<feature type="compositionally biased region" description="Basic and acidic residues" evidence="12">
    <location>
        <begin position="398"/>
        <end position="437"/>
    </location>
</feature>
<feature type="region of interest" description="Disordered" evidence="12">
    <location>
        <begin position="60"/>
        <end position="215"/>
    </location>
</feature>
<organism evidence="14">
    <name type="scientific">Pelophylax ridibundus</name>
    <name type="common">Marsh frog</name>
    <name type="synonym">Rana ridibunda</name>
    <dbReference type="NCBI Taxonomy" id="8406"/>
    <lineage>
        <taxon>Eukaryota</taxon>
        <taxon>Metazoa</taxon>
        <taxon>Chordata</taxon>
        <taxon>Craniata</taxon>
        <taxon>Vertebrata</taxon>
        <taxon>Euteleostomi</taxon>
        <taxon>Amphibia</taxon>
        <taxon>Batrachia</taxon>
        <taxon>Anura</taxon>
        <taxon>Neobatrachia</taxon>
        <taxon>Ranoidea</taxon>
        <taxon>Ranidae</taxon>
        <taxon>Pelophylax</taxon>
    </lineage>
</organism>
<evidence type="ECO:0000256" key="10">
    <source>
        <dbReference type="ARBA" id="ARBA00042410"/>
    </source>
</evidence>
<keyword evidence="13" id="KW-0732">Signal</keyword>
<proteinExistence type="evidence at transcript level"/>
<sequence length="599" mass="72480">MLPVLLLMSLLMGSVEVNAAPFVKGSRQEEMMTRCIIEVLSNALAKPNAPPIDPECKEILKKSNRPTQDDEEGELKQYETRTIKDPVFLDNHQHDSKEEAKQSPDLPKEEYEEKRHHAETESREEKEEEKVKETEQFDEKEESTGHSKERAFVEGEGDDEERDHKEHFEKEDIEKRNKYHEDSQESTHDMLDKRAHHTAKQTEELHEEENEDDAKNLEEILKRHALGKNWKEQLLQPDKFHSIHSSKVPEENDEWEEEKEKISYKPNHEELIKRLLGYEERQGHHEEPRNNLADPRGQKPHFGETSLENHLIENYFDKRSHYDKESSEEVREKKHHHRDSEEEAEHHISSEESNEKELNDHHYEEKRQHEERKRWPSQQNSRLNYEESNEDSEESEEGIDKRHEHEQERENLYRKLKNHLQESEEAEPFRQEKKQDEKRYYIGEEMMDGMKRYYPKLAQEKNLRQYEESKNRHIREDREESNFPDIDTYTCLWGKKKFLEDLRRRYNLNRSSSKMPKLEEKREYDRMDELAQLLNYKKKSVEFPDFYDSEEIKKRHYDERERFRETPLTEEEEKELENLAIMDLELQKIAEKLSNNRQG</sequence>
<feature type="compositionally biased region" description="Basic and acidic residues" evidence="12">
    <location>
        <begin position="258"/>
        <end position="289"/>
    </location>
</feature>
<dbReference type="EMBL" id="AF453421">
    <property type="protein sequence ID" value="AAL76931.1"/>
    <property type="molecule type" value="mRNA"/>
</dbReference>
<dbReference type="InterPro" id="IPR001990">
    <property type="entry name" value="Granin"/>
</dbReference>
<comment type="subcellular location">
    <subcellularLocation>
        <location evidence="1">Secreted</location>
    </subcellularLocation>
</comment>
<comment type="subunit">
    <text evidence="11">Interacts with ITPR1 in the secretory granules.</text>
</comment>
<evidence type="ECO:0000256" key="11">
    <source>
        <dbReference type="ARBA" id="ARBA00044763"/>
    </source>
</evidence>
<dbReference type="PANTHER" id="PTHR10583">
    <property type="entry name" value="CHROMOGRANIN"/>
    <property type="match status" value="1"/>
</dbReference>
<dbReference type="GO" id="GO:0030141">
    <property type="term" value="C:secretory granule"/>
    <property type="evidence" value="ECO:0007669"/>
    <property type="project" value="InterPro"/>
</dbReference>
<evidence type="ECO:0000256" key="2">
    <source>
        <dbReference type="ARBA" id="ARBA00005723"/>
    </source>
</evidence>
<dbReference type="PRINTS" id="PR00659">
    <property type="entry name" value="CHROMOGRANIN"/>
</dbReference>
<protein>
    <recommendedName>
        <fullName evidence="9">Secretogranin-1</fullName>
    </recommendedName>
    <alternativeName>
        <fullName evidence="10">Chromogranin-B</fullName>
    </alternativeName>
</protein>
<evidence type="ECO:0000256" key="9">
    <source>
        <dbReference type="ARBA" id="ARBA00039221"/>
    </source>
</evidence>
<reference evidence="14" key="1">
    <citation type="journal article" date="2002" name="FEBS Lett.">
        <title>Molecular characterization of frog chromogranin B reveals conservation of selective sequences encoding potential novel regulatory peptides.</title>
        <authorList>
            <person name="Ait-Ali D."/>
            <person name="Turquier V."/>
            <person name="Alexandre D."/>
            <person name="Grumolato L."/>
            <person name="Jegou S."/>
            <person name="Vaudry H."/>
            <person name="Anouar Y."/>
        </authorList>
    </citation>
    <scope>NUCLEOTIDE SEQUENCE</scope>
</reference>
<keyword evidence="8" id="KW-0325">Glycoprotein</keyword>
<evidence type="ECO:0000256" key="7">
    <source>
        <dbReference type="ARBA" id="ARBA00022974"/>
    </source>
</evidence>
<feature type="compositionally biased region" description="Basic and acidic residues" evidence="12">
    <location>
        <begin position="74"/>
        <end position="84"/>
    </location>
</feature>
<dbReference type="InterPro" id="IPR001819">
    <property type="entry name" value="Chromogranin_AB"/>
</dbReference>
<feature type="signal peptide" evidence="13">
    <location>
        <begin position="1"/>
        <end position="19"/>
    </location>
</feature>
<keyword evidence="5" id="KW-0765">Sulfation</keyword>
<keyword evidence="7" id="KW-0654">Proteoglycan</keyword>
<dbReference type="Pfam" id="PF01271">
    <property type="entry name" value="Granin"/>
    <property type="match status" value="1"/>
</dbReference>
<name>Q8QGH7_PELRI</name>
<feature type="compositionally biased region" description="Basic and acidic residues" evidence="12">
    <location>
        <begin position="91"/>
        <end position="153"/>
    </location>
</feature>
<keyword evidence="3" id="KW-0964">Secreted</keyword>
<evidence type="ECO:0000313" key="14">
    <source>
        <dbReference type="EMBL" id="AAL76931.1"/>
    </source>
</evidence>
<accession>Q8QGH7</accession>
<keyword evidence="4" id="KW-0597">Phosphoprotein</keyword>
<feature type="compositionally biased region" description="Acidic residues" evidence="12">
    <location>
        <begin position="387"/>
        <end position="397"/>
    </location>
</feature>
<evidence type="ECO:0000256" key="6">
    <source>
        <dbReference type="ARBA" id="ARBA00022685"/>
    </source>
</evidence>
<evidence type="ECO:0000256" key="4">
    <source>
        <dbReference type="ARBA" id="ARBA00022553"/>
    </source>
</evidence>
<dbReference type="AlphaFoldDB" id="Q8QGH7"/>
<evidence type="ECO:0000256" key="3">
    <source>
        <dbReference type="ARBA" id="ARBA00022525"/>
    </source>
</evidence>
<evidence type="ECO:0000256" key="1">
    <source>
        <dbReference type="ARBA" id="ARBA00004613"/>
    </source>
</evidence>
<feature type="region of interest" description="Disordered" evidence="12">
    <location>
        <begin position="241"/>
        <end position="437"/>
    </location>
</feature>
<feature type="compositionally biased region" description="Basic and acidic residues" evidence="12">
    <location>
        <begin position="315"/>
        <end position="374"/>
    </location>
</feature>
<dbReference type="PANTHER" id="PTHR10583:SF4">
    <property type="entry name" value="SECRETOGRANIN-1"/>
    <property type="match status" value="1"/>
</dbReference>
<evidence type="ECO:0000256" key="12">
    <source>
        <dbReference type="SAM" id="MobiDB-lite"/>
    </source>
</evidence>
<comment type="similarity">
    <text evidence="2">Belongs to the chromogranin/secretogranin protein family.</text>
</comment>
<evidence type="ECO:0000256" key="13">
    <source>
        <dbReference type="SAM" id="SignalP"/>
    </source>
</evidence>
<keyword evidence="6" id="KW-0165">Cleavage on pair of basic residues</keyword>
<dbReference type="GO" id="GO:0005615">
    <property type="term" value="C:extracellular space"/>
    <property type="evidence" value="ECO:0007669"/>
    <property type="project" value="TreeGrafter"/>
</dbReference>
<evidence type="ECO:0000256" key="8">
    <source>
        <dbReference type="ARBA" id="ARBA00023180"/>
    </source>
</evidence>
<feature type="compositionally biased region" description="Basic and acidic residues" evidence="12">
    <location>
        <begin position="162"/>
        <end position="193"/>
    </location>
</feature>
<feature type="chain" id="PRO_5004315057" description="Secretogranin-1" evidence="13">
    <location>
        <begin position="20"/>
        <end position="599"/>
    </location>
</feature>
<evidence type="ECO:0000256" key="5">
    <source>
        <dbReference type="ARBA" id="ARBA00022641"/>
    </source>
</evidence>